<dbReference type="InterPro" id="IPR003156">
    <property type="entry name" value="DHHA1_dom"/>
</dbReference>
<comment type="caution">
    <text evidence="2">The sequence shown here is derived from an EMBL/GenBank/DDBJ whole genome shotgun (WGS) entry which is preliminary data.</text>
</comment>
<dbReference type="PANTHER" id="PTHR46922:SF4">
    <property type="entry name" value="DHHA1 DOMAIN PROTEIN"/>
    <property type="match status" value="1"/>
</dbReference>
<sequence>MSQKPLVLYHAGCADGFSAAWVVHQLGIDAEFRPVDYEHGPPDATGRDVMIFDFAYPREALLAMKERAASLVVLDHHKTHAEVLSDLPFCRFDMEKSGGQMAWEYFKKDEPPPWLVAYTEDRDLWRWALPHSREVNAALRSYPRKLDVWDALAKRDVLELVAEGKAIARYEDQLVRALVRLAREIEFDGHKVLAVNTSALLSEVAGKLAEGRPFGIAWFTRADGKRSVALRSREGGIDVSEIAKRHGGGGHRNASGFIAEAKGFDY</sequence>
<protein>
    <submittedName>
        <fullName evidence="2">Phosphohydrolase</fullName>
    </submittedName>
</protein>
<reference evidence="2 3" key="1">
    <citation type="journal article" date="2020" name="Nature">
        <title>Bacterial chemolithoautotrophy via manganese oxidation.</title>
        <authorList>
            <person name="Yu H."/>
            <person name="Leadbetter J.R."/>
        </authorList>
    </citation>
    <scope>NUCLEOTIDE SEQUENCE [LARGE SCALE GENOMIC DNA]</scope>
    <source>
        <strain evidence="2 3">Mn-1</strain>
    </source>
</reference>
<name>A0A7X6ICY4_9BACT</name>
<organism evidence="2 3">
    <name type="scientific">Candidatus Manganitrophus noduliformans</name>
    <dbReference type="NCBI Taxonomy" id="2606439"/>
    <lineage>
        <taxon>Bacteria</taxon>
        <taxon>Pseudomonadati</taxon>
        <taxon>Nitrospirota</taxon>
        <taxon>Nitrospiria</taxon>
        <taxon>Candidatus Troglogloeales</taxon>
        <taxon>Candidatus Manganitrophaceae</taxon>
        <taxon>Candidatus Manganitrophus</taxon>
    </lineage>
</organism>
<evidence type="ECO:0000313" key="2">
    <source>
        <dbReference type="EMBL" id="NKE73316.1"/>
    </source>
</evidence>
<proteinExistence type="predicted"/>
<evidence type="ECO:0000313" key="3">
    <source>
        <dbReference type="Proteomes" id="UP000534783"/>
    </source>
</evidence>
<dbReference type="AlphaFoldDB" id="A0A7X6ICY4"/>
<gene>
    <name evidence="2" type="ORF">MNODULE_21385</name>
</gene>
<dbReference type="Pfam" id="PF02272">
    <property type="entry name" value="DHHA1"/>
    <property type="match status" value="1"/>
</dbReference>
<dbReference type="GO" id="GO:0016787">
    <property type="term" value="F:hydrolase activity"/>
    <property type="evidence" value="ECO:0007669"/>
    <property type="project" value="UniProtKB-KW"/>
</dbReference>
<dbReference type="Gene3D" id="3.10.310.30">
    <property type="match status" value="1"/>
</dbReference>
<evidence type="ECO:0000259" key="1">
    <source>
        <dbReference type="Pfam" id="PF02272"/>
    </source>
</evidence>
<dbReference type="GO" id="GO:0003676">
    <property type="term" value="F:nucleic acid binding"/>
    <property type="evidence" value="ECO:0007669"/>
    <property type="project" value="InterPro"/>
</dbReference>
<accession>A0A7X6ICY4</accession>
<keyword evidence="3" id="KW-1185">Reference proteome</keyword>
<dbReference type="PANTHER" id="PTHR46922">
    <property type="entry name" value="DHHA1 DOMAIN PROTEIN"/>
    <property type="match status" value="1"/>
</dbReference>
<dbReference type="InterPro" id="IPR038763">
    <property type="entry name" value="DHH_sf"/>
</dbReference>
<keyword evidence="2" id="KW-0378">Hydrolase</keyword>
<feature type="domain" description="DHHA1" evidence="1">
    <location>
        <begin position="199"/>
        <end position="259"/>
    </location>
</feature>
<dbReference type="EMBL" id="VTOW01000006">
    <property type="protein sequence ID" value="NKE73316.1"/>
    <property type="molecule type" value="Genomic_DNA"/>
</dbReference>
<dbReference type="RefSeq" id="WP_168063269.1">
    <property type="nucleotide sequence ID" value="NZ_VTOW01000006.1"/>
</dbReference>
<dbReference type="Proteomes" id="UP000534783">
    <property type="component" value="Unassembled WGS sequence"/>
</dbReference>
<dbReference type="SUPFAM" id="SSF64182">
    <property type="entry name" value="DHH phosphoesterases"/>
    <property type="match status" value="1"/>
</dbReference>